<evidence type="ECO:0000256" key="3">
    <source>
        <dbReference type="ARBA" id="ARBA00022547"/>
    </source>
</evidence>
<evidence type="ECO:0000256" key="6">
    <source>
        <dbReference type="ARBA" id="ARBA00023065"/>
    </source>
</evidence>
<keyword evidence="3" id="KW-0138">CF(0)</keyword>
<evidence type="ECO:0000256" key="9">
    <source>
        <dbReference type="PIRNR" id="PIRNR002455"/>
    </source>
</evidence>
<accession>A0A9P0H4R8</accession>
<dbReference type="PANTHER" id="PTHR12441">
    <property type="entry name" value="ATP SYNTHASE COUPLING FACTOR 6, MITOCHONDRIAL"/>
    <property type="match status" value="1"/>
</dbReference>
<keyword evidence="2 9" id="KW-0813">Transport</keyword>
<dbReference type="Pfam" id="PF05511">
    <property type="entry name" value="ATP-synt_F6"/>
    <property type="match status" value="1"/>
</dbReference>
<protein>
    <recommendedName>
        <fullName evidence="9">ATP synthase-coupling factor 6, mitochondrial</fullName>
        <shortName evidence="9">ATPase subunit F6</shortName>
    </recommendedName>
</protein>
<keyword evidence="6 9" id="KW-0406">Ion transport</keyword>
<dbReference type="FunFam" id="1.10.246.110:FF:000001">
    <property type="entry name" value="ATP synthase-coupling factor 6, mitochondrial"/>
    <property type="match status" value="1"/>
</dbReference>
<dbReference type="PIRSF" id="PIRSF002455">
    <property type="entry name" value="ATP_synthase_coupling_factor_6"/>
    <property type="match status" value="1"/>
</dbReference>
<evidence type="ECO:0000313" key="10">
    <source>
        <dbReference type="EMBL" id="CAH1395400.1"/>
    </source>
</evidence>
<evidence type="ECO:0000256" key="4">
    <source>
        <dbReference type="ARBA" id="ARBA00022781"/>
    </source>
</evidence>
<keyword evidence="11" id="KW-1185">Reference proteome</keyword>
<dbReference type="GO" id="GO:0045259">
    <property type="term" value="C:proton-transporting ATP synthase complex"/>
    <property type="evidence" value="ECO:0007669"/>
    <property type="project" value="UniProtKB-KW"/>
</dbReference>
<gene>
    <name evidence="10" type="ORF">NEZAVI_LOCUS5691</name>
</gene>
<dbReference type="GO" id="GO:0005743">
    <property type="term" value="C:mitochondrial inner membrane"/>
    <property type="evidence" value="ECO:0007669"/>
    <property type="project" value="UniProtKB-SubCell"/>
</dbReference>
<dbReference type="GO" id="GO:0015078">
    <property type="term" value="F:proton transmembrane transporter activity"/>
    <property type="evidence" value="ECO:0007669"/>
    <property type="project" value="InterPro"/>
</dbReference>
<comment type="subcellular location">
    <subcellularLocation>
        <location evidence="9">Mitochondrion</location>
    </subcellularLocation>
    <subcellularLocation>
        <location evidence="9">Mitochondrion inner membrane</location>
    </subcellularLocation>
</comment>
<dbReference type="InterPro" id="IPR036204">
    <property type="entry name" value="ATP_synth_f6_sf_mt"/>
</dbReference>
<comment type="function">
    <text evidence="9">Mitochondrial membrane ATP synthase (F(1)F(0) ATP synthase or Complex V) produces ATP from ADP in the presence of a proton gradient across the membrane which is generated by electron transport complexes of the respiratory chain.</text>
</comment>
<evidence type="ECO:0000256" key="1">
    <source>
        <dbReference type="ARBA" id="ARBA00007346"/>
    </source>
</evidence>
<evidence type="ECO:0000256" key="2">
    <source>
        <dbReference type="ARBA" id="ARBA00022448"/>
    </source>
</evidence>
<dbReference type="Gene3D" id="1.10.246.110">
    <property type="entry name" value="Mitochondrial ATP synthase-coupling factor 6"/>
    <property type="match status" value="1"/>
</dbReference>
<dbReference type="GO" id="GO:0015986">
    <property type="term" value="P:proton motive force-driven ATP synthesis"/>
    <property type="evidence" value="ECO:0007669"/>
    <property type="project" value="InterPro"/>
</dbReference>
<dbReference type="SUPFAM" id="SSF111357">
    <property type="entry name" value="Mitochondrial ATP synthase coupling factor 6"/>
    <property type="match status" value="1"/>
</dbReference>
<dbReference type="Proteomes" id="UP001152798">
    <property type="component" value="Chromosome 3"/>
</dbReference>
<name>A0A9P0H4R8_NEZVI</name>
<proteinExistence type="inferred from homology"/>
<keyword evidence="5 9" id="KW-0999">Mitochondrion inner membrane</keyword>
<dbReference type="InterPro" id="IPR008387">
    <property type="entry name" value="ATP_synth_f6_mt"/>
</dbReference>
<dbReference type="EMBL" id="OV725079">
    <property type="protein sequence ID" value="CAH1395400.1"/>
    <property type="molecule type" value="Genomic_DNA"/>
</dbReference>
<dbReference type="PANTHER" id="PTHR12441:SF10">
    <property type="entry name" value="ATP SYNTHASE-COUPLING FACTOR 6, MITOCHONDRIAL"/>
    <property type="match status" value="1"/>
</dbReference>
<organism evidence="10 11">
    <name type="scientific">Nezara viridula</name>
    <name type="common">Southern green stink bug</name>
    <name type="synonym">Cimex viridulus</name>
    <dbReference type="NCBI Taxonomy" id="85310"/>
    <lineage>
        <taxon>Eukaryota</taxon>
        <taxon>Metazoa</taxon>
        <taxon>Ecdysozoa</taxon>
        <taxon>Arthropoda</taxon>
        <taxon>Hexapoda</taxon>
        <taxon>Insecta</taxon>
        <taxon>Pterygota</taxon>
        <taxon>Neoptera</taxon>
        <taxon>Paraneoptera</taxon>
        <taxon>Hemiptera</taxon>
        <taxon>Heteroptera</taxon>
        <taxon>Panheteroptera</taxon>
        <taxon>Pentatomomorpha</taxon>
        <taxon>Pentatomoidea</taxon>
        <taxon>Pentatomidae</taxon>
        <taxon>Pentatominae</taxon>
        <taxon>Nezara</taxon>
    </lineage>
</organism>
<keyword evidence="7 9" id="KW-0496">Mitochondrion</keyword>
<sequence length="108" mass="12165">MMSGSRLFSSANALIKKSSQRNFGILYPALQKATDPIQQLFLEKLREYKKKSSGGQLVDPSPEIQRELKQEHTKLLKMYGGSEGVDMTKFPDIKFTDVKLDPINMDAA</sequence>
<evidence type="ECO:0000256" key="8">
    <source>
        <dbReference type="ARBA" id="ARBA00023136"/>
    </source>
</evidence>
<dbReference type="OrthoDB" id="8902296at2759"/>
<keyword evidence="8 9" id="KW-0472">Membrane</keyword>
<comment type="similarity">
    <text evidence="1 9">Belongs to the eukaryotic ATPase subunit F6 family.</text>
</comment>
<evidence type="ECO:0000256" key="5">
    <source>
        <dbReference type="ARBA" id="ARBA00022792"/>
    </source>
</evidence>
<keyword evidence="4 9" id="KW-0375">Hydrogen ion transport</keyword>
<dbReference type="AlphaFoldDB" id="A0A9P0H4R8"/>
<evidence type="ECO:0000256" key="7">
    <source>
        <dbReference type="ARBA" id="ARBA00023128"/>
    </source>
</evidence>
<evidence type="ECO:0000313" key="11">
    <source>
        <dbReference type="Proteomes" id="UP001152798"/>
    </source>
</evidence>
<reference evidence="10" key="1">
    <citation type="submission" date="2022-01" db="EMBL/GenBank/DDBJ databases">
        <authorList>
            <person name="King R."/>
        </authorList>
    </citation>
    <scope>NUCLEOTIDE SEQUENCE</scope>
</reference>